<keyword evidence="3" id="KW-1185">Reference proteome</keyword>
<proteinExistence type="predicted"/>
<feature type="domain" description="MADF" evidence="1">
    <location>
        <begin position="8"/>
        <end position="88"/>
    </location>
</feature>
<dbReference type="Proteomes" id="UP001162162">
    <property type="component" value="Unassembled WGS sequence"/>
</dbReference>
<reference evidence="2" key="1">
    <citation type="journal article" date="2023" name="Insect Mol. Biol.">
        <title>Genome sequencing provides insights into the evolution of gene families encoding plant cell wall-degrading enzymes in longhorned beetles.</title>
        <authorList>
            <person name="Shin N.R."/>
            <person name="Okamura Y."/>
            <person name="Kirsch R."/>
            <person name="Pauchet Y."/>
        </authorList>
    </citation>
    <scope>NUCLEOTIDE SEQUENCE</scope>
    <source>
        <strain evidence="2">AMC_N1</strain>
    </source>
</reference>
<accession>A0AAV8XH45</accession>
<name>A0AAV8XH45_9CUCU</name>
<organism evidence="2 3">
    <name type="scientific">Aromia moschata</name>
    <dbReference type="NCBI Taxonomy" id="1265417"/>
    <lineage>
        <taxon>Eukaryota</taxon>
        <taxon>Metazoa</taxon>
        <taxon>Ecdysozoa</taxon>
        <taxon>Arthropoda</taxon>
        <taxon>Hexapoda</taxon>
        <taxon>Insecta</taxon>
        <taxon>Pterygota</taxon>
        <taxon>Neoptera</taxon>
        <taxon>Endopterygota</taxon>
        <taxon>Coleoptera</taxon>
        <taxon>Polyphaga</taxon>
        <taxon>Cucujiformia</taxon>
        <taxon>Chrysomeloidea</taxon>
        <taxon>Cerambycidae</taxon>
        <taxon>Cerambycinae</taxon>
        <taxon>Callichromatini</taxon>
        <taxon>Aromia</taxon>
    </lineage>
</organism>
<dbReference type="PANTHER" id="PTHR21505:SF8">
    <property type="entry name" value="DPT-YFP REPRESSOR BY OVEREXPRESSION, ISOFORM D-RELATED"/>
    <property type="match status" value="1"/>
</dbReference>
<evidence type="ECO:0000313" key="3">
    <source>
        <dbReference type="Proteomes" id="UP001162162"/>
    </source>
</evidence>
<evidence type="ECO:0000313" key="2">
    <source>
        <dbReference type="EMBL" id="KAJ8937932.1"/>
    </source>
</evidence>
<dbReference type="PROSITE" id="PS51029">
    <property type="entry name" value="MADF"/>
    <property type="match status" value="1"/>
</dbReference>
<evidence type="ECO:0000259" key="1">
    <source>
        <dbReference type="PROSITE" id="PS51029"/>
    </source>
</evidence>
<sequence>MSREFIEGFISVYRENPCLWQIKCKEYTNENLKARAYDNLVTYCKSNGYSNVNRDFVMKKIENLRGCFRKEMRKVESSKTTGTGSDDI</sequence>
<dbReference type="PANTHER" id="PTHR21505">
    <property type="entry name" value="MADF DOMAIN-CONTAINING PROTEIN-RELATED"/>
    <property type="match status" value="1"/>
</dbReference>
<dbReference type="InterPro" id="IPR006578">
    <property type="entry name" value="MADF-dom"/>
</dbReference>
<dbReference type="Pfam" id="PF10545">
    <property type="entry name" value="MADF_DNA_bdg"/>
    <property type="match status" value="1"/>
</dbReference>
<gene>
    <name evidence="2" type="ORF">NQ318_005539</name>
</gene>
<protein>
    <recommendedName>
        <fullName evidence="1">MADF domain-containing protein</fullName>
    </recommendedName>
</protein>
<dbReference type="AlphaFoldDB" id="A0AAV8XH45"/>
<dbReference type="EMBL" id="JAPWTK010000600">
    <property type="protein sequence ID" value="KAJ8937932.1"/>
    <property type="molecule type" value="Genomic_DNA"/>
</dbReference>
<comment type="caution">
    <text evidence="2">The sequence shown here is derived from an EMBL/GenBank/DDBJ whole genome shotgun (WGS) entry which is preliminary data.</text>
</comment>